<keyword evidence="3" id="KW-1185">Reference proteome</keyword>
<evidence type="ECO:0000313" key="2">
    <source>
        <dbReference type="EMBL" id="CAG9322611.1"/>
    </source>
</evidence>
<protein>
    <submittedName>
        <fullName evidence="2">Uncharacterized protein</fullName>
    </submittedName>
</protein>
<evidence type="ECO:0000313" key="3">
    <source>
        <dbReference type="Proteomes" id="UP001162131"/>
    </source>
</evidence>
<dbReference type="EMBL" id="CAJZBQ010000032">
    <property type="protein sequence ID" value="CAG9322611.1"/>
    <property type="molecule type" value="Genomic_DNA"/>
</dbReference>
<feature type="signal peptide" evidence="1">
    <location>
        <begin position="1"/>
        <end position="27"/>
    </location>
</feature>
<dbReference type="AlphaFoldDB" id="A0AAU9J6N6"/>
<reference evidence="2" key="1">
    <citation type="submission" date="2021-09" db="EMBL/GenBank/DDBJ databases">
        <authorList>
            <consortium name="AG Swart"/>
            <person name="Singh M."/>
            <person name="Singh A."/>
            <person name="Seah K."/>
            <person name="Emmerich C."/>
        </authorList>
    </citation>
    <scope>NUCLEOTIDE SEQUENCE</scope>
    <source>
        <strain evidence="2">ATCC30299</strain>
    </source>
</reference>
<sequence>MMSIAVMNIYLPLFCFLLIEILTMGSAQIKEFQSGQIALNKSQTSKNFHAKKKRMAIWAPTRSAKQWKTADLQTEKIRESESTYNIFNPKYNSQTDLAESKDKLFNDRRVKCHDLQNKTFSKNLLPERANKKFISKNVTDCREWTSEIKNSGNSNVLKLNKKLNANDEVESIHRRYGSTGTFVKAFDVSMKPIRAQKNVRLSQQFIAKDKQKEMIKIQLFSQEMQSFNSGSTQSTIIPDHSIKQ</sequence>
<organism evidence="2 3">
    <name type="scientific">Blepharisma stoltei</name>
    <dbReference type="NCBI Taxonomy" id="1481888"/>
    <lineage>
        <taxon>Eukaryota</taxon>
        <taxon>Sar</taxon>
        <taxon>Alveolata</taxon>
        <taxon>Ciliophora</taxon>
        <taxon>Postciliodesmatophora</taxon>
        <taxon>Heterotrichea</taxon>
        <taxon>Heterotrichida</taxon>
        <taxon>Blepharismidae</taxon>
        <taxon>Blepharisma</taxon>
    </lineage>
</organism>
<name>A0AAU9J6N6_9CILI</name>
<keyword evidence="1" id="KW-0732">Signal</keyword>
<feature type="chain" id="PRO_5043975718" evidence="1">
    <location>
        <begin position="28"/>
        <end position="244"/>
    </location>
</feature>
<accession>A0AAU9J6N6</accession>
<gene>
    <name evidence="2" type="ORF">BSTOLATCC_MIC31736</name>
</gene>
<evidence type="ECO:0000256" key="1">
    <source>
        <dbReference type="SAM" id="SignalP"/>
    </source>
</evidence>
<comment type="caution">
    <text evidence="2">The sequence shown here is derived from an EMBL/GenBank/DDBJ whole genome shotgun (WGS) entry which is preliminary data.</text>
</comment>
<dbReference type="Proteomes" id="UP001162131">
    <property type="component" value="Unassembled WGS sequence"/>
</dbReference>
<proteinExistence type="predicted"/>